<accession>A0ABW5PHA8</accession>
<protein>
    <submittedName>
        <fullName evidence="1">Uncharacterized protein</fullName>
    </submittedName>
</protein>
<dbReference type="Proteomes" id="UP001597541">
    <property type="component" value="Unassembled WGS sequence"/>
</dbReference>
<evidence type="ECO:0000313" key="2">
    <source>
        <dbReference type="Proteomes" id="UP001597541"/>
    </source>
</evidence>
<proteinExistence type="predicted"/>
<sequence>MDGYKTDCFDCGKPEVYGSEETGSVESECICESKRVTCDCCGHNFLQKDMSMNNMFLALCKVCDGPELHLMDNMAVSRFDKAHRPAAMLCVQPIGDKLQLTMRAYHLGVSIIFPAMTKQEIGFRWTFGSKDPSKETPESDFLFDAAVLRMLGEYIGRAELITIRRELIEQNTGLPQGGVQAAC</sequence>
<evidence type="ECO:0000313" key="1">
    <source>
        <dbReference type="EMBL" id="MFD2614648.1"/>
    </source>
</evidence>
<dbReference type="EMBL" id="JBHUME010000013">
    <property type="protein sequence ID" value="MFD2614648.1"/>
    <property type="molecule type" value="Genomic_DNA"/>
</dbReference>
<organism evidence="1 2">
    <name type="scientific">Paenibacillus gansuensis</name>
    <dbReference type="NCBI Taxonomy" id="306542"/>
    <lineage>
        <taxon>Bacteria</taxon>
        <taxon>Bacillati</taxon>
        <taxon>Bacillota</taxon>
        <taxon>Bacilli</taxon>
        <taxon>Bacillales</taxon>
        <taxon>Paenibacillaceae</taxon>
        <taxon>Paenibacillus</taxon>
    </lineage>
</organism>
<name>A0ABW5PHA8_9BACL</name>
<reference evidence="2" key="1">
    <citation type="journal article" date="2019" name="Int. J. Syst. Evol. Microbiol.">
        <title>The Global Catalogue of Microorganisms (GCM) 10K type strain sequencing project: providing services to taxonomists for standard genome sequencing and annotation.</title>
        <authorList>
            <consortium name="The Broad Institute Genomics Platform"/>
            <consortium name="The Broad Institute Genome Sequencing Center for Infectious Disease"/>
            <person name="Wu L."/>
            <person name="Ma J."/>
        </authorList>
    </citation>
    <scope>NUCLEOTIDE SEQUENCE [LARGE SCALE GENOMIC DNA]</scope>
    <source>
        <strain evidence="2">KCTC 3950</strain>
    </source>
</reference>
<comment type="caution">
    <text evidence="1">The sequence shown here is derived from an EMBL/GenBank/DDBJ whole genome shotgun (WGS) entry which is preliminary data.</text>
</comment>
<gene>
    <name evidence="1" type="ORF">ACFSUF_19740</name>
</gene>
<keyword evidence="2" id="KW-1185">Reference proteome</keyword>
<dbReference type="RefSeq" id="WP_377605722.1">
    <property type="nucleotide sequence ID" value="NZ_JBHUME010000013.1"/>
</dbReference>